<evidence type="ECO:0000256" key="1">
    <source>
        <dbReference type="SAM" id="Phobius"/>
    </source>
</evidence>
<comment type="caution">
    <text evidence="2">The sequence shown here is derived from an EMBL/GenBank/DDBJ whole genome shotgun (WGS) entry which is preliminary data.</text>
</comment>
<accession>A0ABN0TAU1</accession>
<feature type="transmembrane region" description="Helical" evidence="1">
    <location>
        <begin position="117"/>
        <end position="136"/>
    </location>
</feature>
<dbReference type="RefSeq" id="WP_343932751.1">
    <property type="nucleotide sequence ID" value="NZ_BAAABU010000002.1"/>
</dbReference>
<proteinExistence type="predicted"/>
<feature type="transmembrane region" description="Helical" evidence="1">
    <location>
        <begin position="157"/>
        <end position="179"/>
    </location>
</feature>
<dbReference type="Proteomes" id="UP001500416">
    <property type="component" value="Unassembled WGS sequence"/>
</dbReference>
<evidence type="ECO:0000313" key="3">
    <source>
        <dbReference type="Proteomes" id="UP001500416"/>
    </source>
</evidence>
<dbReference type="InterPro" id="IPR018750">
    <property type="entry name" value="DUF2306_membrane"/>
</dbReference>
<evidence type="ECO:0000313" key="2">
    <source>
        <dbReference type="EMBL" id="GAA0217061.1"/>
    </source>
</evidence>
<keyword evidence="1" id="KW-0472">Membrane</keyword>
<feature type="transmembrane region" description="Helical" evidence="1">
    <location>
        <begin position="90"/>
        <end position="111"/>
    </location>
</feature>
<protein>
    <submittedName>
        <fullName evidence="2">DUF2306 domain-containing protein</fullName>
    </submittedName>
</protein>
<organism evidence="2 3">
    <name type="scientific">Saccharothrix mutabilis subsp. mutabilis</name>
    <dbReference type="NCBI Taxonomy" id="66855"/>
    <lineage>
        <taxon>Bacteria</taxon>
        <taxon>Bacillati</taxon>
        <taxon>Actinomycetota</taxon>
        <taxon>Actinomycetes</taxon>
        <taxon>Pseudonocardiales</taxon>
        <taxon>Pseudonocardiaceae</taxon>
        <taxon>Saccharothrix</taxon>
    </lineage>
</organism>
<keyword evidence="1" id="KW-1133">Transmembrane helix</keyword>
<sequence>MVHTQGKKTWWRRPWVVPLGFLVLLFVAFSLPPYLSGDRARSRVPDPGYDWYYPALVGHVVLATVAILTAVLQIWPWFRQRHPKWHRYAGRAYVFAGVLPGGALAVVIGAVSPFGPVNALGNVLMGTLWLGFTVTAHRRARQKRYVEHRRWMLRSATLTFSIITNRLWAVAMIIILPSFKDTAFGGSEVALMQATSAISAWMGWVLPFLFVEWWLERDVTRKQRRVQRPVEEARVAVSNASS</sequence>
<reference evidence="2 3" key="1">
    <citation type="journal article" date="2019" name="Int. J. Syst. Evol. Microbiol.">
        <title>The Global Catalogue of Microorganisms (GCM) 10K type strain sequencing project: providing services to taxonomists for standard genome sequencing and annotation.</title>
        <authorList>
            <consortium name="The Broad Institute Genomics Platform"/>
            <consortium name="The Broad Institute Genome Sequencing Center for Infectious Disease"/>
            <person name="Wu L."/>
            <person name="Ma J."/>
        </authorList>
    </citation>
    <scope>NUCLEOTIDE SEQUENCE [LARGE SCALE GENOMIC DNA]</scope>
    <source>
        <strain evidence="2 3">JCM 3380</strain>
    </source>
</reference>
<dbReference type="EMBL" id="BAAABU010000002">
    <property type="protein sequence ID" value="GAA0217061.1"/>
    <property type="molecule type" value="Genomic_DNA"/>
</dbReference>
<feature type="transmembrane region" description="Helical" evidence="1">
    <location>
        <begin position="191"/>
        <end position="215"/>
    </location>
</feature>
<feature type="transmembrane region" description="Helical" evidence="1">
    <location>
        <begin position="15"/>
        <end position="35"/>
    </location>
</feature>
<keyword evidence="1" id="KW-0812">Transmembrane</keyword>
<dbReference type="Pfam" id="PF10067">
    <property type="entry name" value="DUF2306"/>
    <property type="match status" value="1"/>
</dbReference>
<keyword evidence="3" id="KW-1185">Reference proteome</keyword>
<name>A0ABN0TAU1_9PSEU</name>
<feature type="transmembrane region" description="Helical" evidence="1">
    <location>
        <begin position="55"/>
        <end position="78"/>
    </location>
</feature>
<gene>
    <name evidence="2" type="ORF">GCM10010492_13590</name>
</gene>